<name>A0A397XWH7_BRACM</name>
<evidence type="ECO:0000313" key="1">
    <source>
        <dbReference type="EMBL" id="RID45711.1"/>
    </source>
</evidence>
<dbReference type="AlphaFoldDB" id="A0A397XWH7"/>
<organism evidence="1 2">
    <name type="scientific">Brassica campestris</name>
    <name type="common">Field mustard</name>
    <dbReference type="NCBI Taxonomy" id="3711"/>
    <lineage>
        <taxon>Eukaryota</taxon>
        <taxon>Viridiplantae</taxon>
        <taxon>Streptophyta</taxon>
        <taxon>Embryophyta</taxon>
        <taxon>Tracheophyta</taxon>
        <taxon>Spermatophyta</taxon>
        <taxon>Magnoliopsida</taxon>
        <taxon>eudicotyledons</taxon>
        <taxon>Gunneridae</taxon>
        <taxon>Pentapetalae</taxon>
        <taxon>rosids</taxon>
        <taxon>malvids</taxon>
        <taxon>Brassicales</taxon>
        <taxon>Brassicaceae</taxon>
        <taxon>Brassiceae</taxon>
        <taxon>Brassica</taxon>
    </lineage>
</organism>
<evidence type="ECO:0000313" key="2">
    <source>
        <dbReference type="Proteomes" id="UP000264353"/>
    </source>
</evidence>
<dbReference type="Proteomes" id="UP000264353">
    <property type="component" value="Chromosome A9"/>
</dbReference>
<protein>
    <submittedName>
        <fullName evidence="1">Uncharacterized protein</fullName>
    </submittedName>
</protein>
<gene>
    <name evidence="1" type="ORF">BRARA_I02415</name>
</gene>
<accession>A0A397XWH7</accession>
<reference evidence="1 2" key="1">
    <citation type="submission" date="2018-06" db="EMBL/GenBank/DDBJ databases">
        <title>WGS assembly of Brassica rapa FPsc.</title>
        <authorList>
            <person name="Bowman J."/>
            <person name="Kohchi T."/>
            <person name="Yamato K."/>
            <person name="Jenkins J."/>
            <person name="Shu S."/>
            <person name="Ishizaki K."/>
            <person name="Yamaoka S."/>
            <person name="Nishihama R."/>
            <person name="Nakamura Y."/>
            <person name="Berger F."/>
            <person name="Adam C."/>
            <person name="Aki S."/>
            <person name="Althoff F."/>
            <person name="Araki T."/>
            <person name="Arteaga-Vazquez M."/>
            <person name="Balasubrmanian S."/>
            <person name="Bauer D."/>
            <person name="Boehm C."/>
            <person name="Briginshaw L."/>
            <person name="Caballero-Perez J."/>
            <person name="Catarino B."/>
            <person name="Chen F."/>
            <person name="Chiyoda S."/>
            <person name="Chovatia M."/>
            <person name="Davies K."/>
            <person name="Delmans M."/>
            <person name="Demura T."/>
            <person name="Dierschke T."/>
            <person name="Dolan L."/>
            <person name="Dorantes-Acosta A."/>
            <person name="Eklund D."/>
            <person name="Florent S."/>
            <person name="Flores-Sandoval E."/>
            <person name="Fujiyama A."/>
            <person name="Fukuzawa H."/>
            <person name="Galik B."/>
            <person name="Grimanelli D."/>
            <person name="Grimwood J."/>
            <person name="Grossniklaus U."/>
            <person name="Hamada T."/>
            <person name="Haseloff J."/>
            <person name="Hetherington A."/>
            <person name="Higo A."/>
            <person name="Hirakawa Y."/>
            <person name="Hundley H."/>
            <person name="Ikeda Y."/>
            <person name="Inoue K."/>
            <person name="Inoue S."/>
            <person name="Ishida S."/>
            <person name="Jia Q."/>
            <person name="Kakita M."/>
            <person name="Kanazawa T."/>
            <person name="Kawai Y."/>
            <person name="Kawashima T."/>
            <person name="Kennedy M."/>
            <person name="Kinose K."/>
            <person name="Kinoshita T."/>
            <person name="Kohara Y."/>
            <person name="Koide E."/>
            <person name="Komatsu K."/>
            <person name="Kopischke S."/>
            <person name="Kubo M."/>
            <person name="Kyozuka J."/>
            <person name="Lagercrantz U."/>
            <person name="Lin S."/>
            <person name="Lindquist E."/>
            <person name="Lipzen A."/>
            <person name="Lu C."/>
            <person name="Luna E."/>
            <person name="Martienssen R."/>
            <person name="Minamino N."/>
            <person name="Mizutani M."/>
            <person name="Mizutani M."/>
            <person name="Mochizuki N."/>
            <person name="Monte I."/>
            <person name="Mosher R."/>
            <person name="Nagasaki H."/>
            <person name="Nakagami H."/>
            <person name="Naramoto S."/>
            <person name="Nishitani K."/>
            <person name="Ohtani M."/>
            <person name="Okamoto T."/>
            <person name="Okumura M."/>
            <person name="Phillips J."/>
            <person name="Pollak B."/>
            <person name="Reinders A."/>
            <person name="Roevekamp M."/>
            <person name="Sano R."/>
            <person name="Sawa S."/>
            <person name="Schmid M."/>
            <person name="Shirakawa M."/>
            <person name="Solano R."/>
            <person name="Spunde A."/>
            <person name="Suetsugu N."/>
            <person name="Sugano S."/>
            <person name="Sugiyama A."/>
            <person name="Sun R."/>
            <person name="Suzuki Y."/>
            <person name="Takenaka M."/>
            <person name="Takezawa D."/>
            <person name="Tomogane H."/>
            <person name="Tsuzuki M."/>
            <person name="Ueda T."/>
            <person name="Umeda M."/>
            <person name="Ward J."/>
            <person name="Watanabe Y."/>
            <person name="Yazaki K."/>
            <person name="Yokoyama R."/>
            <person name="Yoshitake Y."/>
            <person name="Yotsui I."/>
            <person name="Zachgo S."/>
            <person name="Schmutz J."/>
        </authorList>
    </citation>
    <scope>NUCLEOTIDE SEQUENCE [LARGE SCALE GENOMIC DNA]</scope>
    <source>
        <strain evidence="2">cv. B-3</strain>
    </source>
</reference>
<proteinExistence type="predicted"/>
<sequence>MDHLGEQTNRASVTRLGSIAGLRQEDIAFSGYAQLWWLTVSVADFSSSCGGCSDLSSVWFASEFICYGIDRRGLFV</sequence>
<dbReference type="EMBL" id="CM010636">
    <property type="protein sequence ID" value="RID45711.1"/>
    <property type="molecule type" value="Genomic_DNA"/>
</dbReference>